<dbReference type="RefSeq" id="XP_002108836.1">
    <property type="nucleotide sequence ID" value="XM_002108800.1"/>
</dbReference>
<sequence length="596" mass="68043">MWLVNRNLSTPDKLQDALAHVNGDALFYTYFTLHHSDSQQLDLIVRIWAEIVDTRYLLIEWIVDLKGLIYIGEHLHKDGKPYEQNSVIFGMLEGYYTAPATQVRTSYTAACLDRIRTSCKAILQTKDKIKKLQDTIHDLMAKKKYKTDILSQIEAVKFRKSLLQDELKNQLEENKLEQDINERTTKELRNRVAHFENSKQNYNKLKSELLKRQKLHLEREDFLSKLENSLLKRRRQLASDLSFIYPICEDAPGEHSICGAKLPIAGNACNDNMLSVSLGYTCHMLIILSQLLDLPLRYQMIYYGSKSTIADYINSQLQKEKVFPLHCRKNKDSFSFKYAMYLLNMNIAQIRFYCHLATVDPRQSLANLKNLLETELGVLIVRDVSNIPGLISSEAPNFSNLSINSTTQNSGNEDEGVQDKSSTSNDMLAEEKTNSREPTNADSYDIKYSDNGTTENGDYDNENTSANGLFDVDDLQCISEEPAIDNDLINSNIKQFDSVNSLPISDISDDNPFDEIRKIAAENVTLRRKNRTPKYLSSDINLDLGLFDDDSSQDITKLLEDAENASNAVEVLESDNDKHQIINETNVFDESREIAH</sequence>
<dbReference type="CTD" id="6749317"/>
<dbReference type="GO" id="GO:0005768">
    <property type="term" value="C:endosome"/>
    <property type="evidence" value="ECO:0000318"/>
    <property type="project" value="GO_Central"/>
</dbReference>
<dbReference type="HOGENOM" id="CLU_458094_0_0_1"/>
<dbReference type="GO" id="GO:0032991">
    <property type="term" value="C:protein-containing complex"/>
    <property type="evidence" value="ECO:0007669"/>
    <property type="project" value="UniProtKB-ARBA"/>
</dbReference>
<dbReference type="KEGG" id="tad:TRIADDRAFT_52233"/>
<dbReference type="GO" id="GO:0000323">
    <property type="term" value="C:lytic vacuole"/>
    <property type="evidence" value="ECO:0000318"/>
    <property type="project" value="GO_Central"/>
</dbReference>
<dbReference type="GO" id="GO:0000149">
    <property type="term" value="F:SNARE binding"/>
    <property type="evidence" value="ECO:0000318"/>
    <property type="project" value="GO_Central"/>
</dbReference>
<feature type="region of interest" description="Disordered" evidence="3">
    <location>
        <begin position="402"/>
        <end position="465"/>
    </location>
</feature>
<dbReference type="eggNOG" id="KOG2896">
    <property type="taxonomic scope" value="Eukaryota"/>
</dbReference>
<dbReference type="PANTHER" id="PTHR15157:SF5">
    <property type="entry name" value="UV RADIATION RESISTANCE-ASSOCIATED GENE PROTEIN"/>
    <property type="match status" value="1"/>
</dbReference>
<evidence type="ECO:0008006" key="6">
    <source>
        <dbReference type="Google" id="ProtNLM"/>
    </source>
</evidence>
<dbReference type="PhylomeDB" id="B3RM46"/>
<feature type="compositionally biased region" description="Polar residues" evidence="3">
    <location>
        <begin position="402"/>
        <end position="411"/>
    </location>
</feature>
<feature type="coiled-coil region" evidence="2">
    <location>
        <begin position="122"/>
        <end position="173"/>
    </location>
</feature>
<organism evidence="4 5">
    <name type="scientific">Trichoplax adhaerens</name>
    <name type="common">Trichoplax reptans</name>
    <dbReference type="NCBI Taxonomy" id="10228"/>
    <lineage>
        <taxon>Eukaryota</taxon>
        <taxon>Metazoa</taxon>
        <taxon>Placozoa</taxon>
        <taxon>Uniplacotomia</taxon>
        <taxon>Trichoplacea</taxon>
        <taxon>Trichoplacidae</taxon>
        <taxon>Trichoplax</taxon>
    </lineage>
</organism>
<dbReference type="EMBL" id="DS985241">
    <property type="protein sequence ID" value="EDV29634.1"/>
    <property type="molecule type" value="Genomic_DNA"/>
</dbReference>
<evidence type="ECO:0000313" key="4">
    <source>
        <dbReference type="EMBL" id="EDV29634.1"/>
    </source>
</evidence>
<keyword evidence="1 2" id="KW-0175">Coiled coil</keyword>
<proteinExistence type="predicted"/>
<dbReference type="OrthoDB" id="72772at2759"/>
<gene>
    <name evidence="4" type="ORF">TRIADDRAFT_52233</name>
</gene>
<feature type="compositionally biased region" description="Polar residues" evidence="3">
    <location>
        <begin position="450"/>
        <end position="465"/>
    </location>
</feature>
<reference evidence="4 5" key="1">
    <citation type="journal article" date="2008" name="Nature">
        <title>The Trichoplax genome and the nature of placozoans.</title>
        <authorList>
            <person name="Srivastava M."/>
            <person name="Begovic E."/>
            <person name="Chapman J."/>
            <person name="Putnam N.H."/>
            <person name="Hellsten U."/>
            <person name="Kawashima T."/>
            <person name="Kuo A."/>
            <person name="Mitros T."/>
            <person name="Salamov A."/>
            <person name="Carpenter M.L."/>
            <person name="Signorovitch A.Y."/>
            <person name="Moreno M.A."/>
            <person name="Kamm K."/>
            <person name="Grimwood J."/>
            <person name="Schmutz J."/>
            <person name="Shapiro H."/>
            <person name="Grigoriev I.V."/>
            <person name="Buss L.W."/>
            <person name="Schierwater B."/>
            <person name="Dellaporta S.L."/>
            <person name="Rokhsar D.S."/>
        </authorList>
    </citation>
    <scope>NUCLEOTIDE SEQUENCE [LARGE SCALE GENOMIC DNA]</scope>
    <source>
        <strain evidence="4 5">Grell-BS-1999</strain>
    </source>
</reference>
<dbReference type="GeneID" id="6749317"/>
<dbReference type="Proteomes" id="UP000009022">
    <property type="component" value="Unassembled WGS sequence"/>
</dbReference>
<dbReference type="AlphaFoldDB" id="B3RM46"/>
<evidence type="ECO:0000256" key="1">
    <source>
        <dbReference type="ARBA" id="ARBA00023054"/>
    </source>
</evidence>
<dbReference type="STRING" id="10228.B3RM46"/>
<keyword evidence="5" id="KW-1185">Reference proteome</keyword>
<accession>B3RM46</accession>
<dbReference type="InterPro" id="IPR018791">
    <property type="entry name" value="UV_resistance/autophagy_Atg14"/>
</dbReference>
<name>B3RM46_TRIAD</name>
<dbReference type="PANTHER" id="PTHR15157">
    <property type="entry name" value="UV RADIATION RESISTANCE-ASSOCIATED GENE PROTEIN"/>
    <property type="match status" value="1"/>
</dbReference>
<dbReference type="FunCoup" id="B3RM46">
    <property type="interactions" value="1574"/>
</dbReference>
<evidence type="ECO:0000256" key="2">
    <source>
        <dbReference type="SAM" id="Coils"/>
    </source>
</evidence>
<evidence type="ECO:0000256" key="3">
    <source>
        <dbReference type="SAM" id="MobiDB-lite"/>
    </source>
</evidence>
<dbReference type="GO" id="GO:0035493">
    <property type="term" value="P:SNARE complex assembly"/>
    <property type="evidence" value="ECO:0000318"/>
    <property type="project" value="GO_Central"/>
</dbReference>
<dbReference type="Pfam" id="PF10186">
    <property type="entry name" value="ATG14"/>
    <property type="match status" value="1"/>
</dbReference>
<dbReference type="InParanoid" id="B3RM46"/>
<protein>
    <recommendedName>
        <fullName evidence="6">UV radiation resistance-associated gene protein</fullName>
    </recommendedName>
</protein>
<evidence type="ECO:0000313" key="5">
    <source>
        <dbReference type="Proteomes" id="UP000009022"/>
    </source>
</evidence>